<comment type="caution">
    <text evidence="1">The sequence shown here is derived from an EMBL/GenBank/DDBJ whole genome shotgun (WGS) entry which is preliminary data.</text>
</comment>
<name>A0A396YSJ5_9LEPT</name>
<organism evidence="1 2">
    <name type="scientific">Leptospira stimsonii</name>
    <dbReference type="NCBI Taxonomy" id="2202203"/>
    <lineage>
        <taxon>Bacteria</taxon>
        <taxon>Pseudomonadati</taxon>
        <taxon>Spirochaetota</taxon>
        <taxon>Spirochaetia</taxon>
        <taxon>Leptospirales</taxon>
        <taxon>Leptospiraceae</taxon>
        <taxon>Leptospira</taxon>
    </lineage>
</organism>
<proteinExistence type="predicted"/>
<accession>A0A396YSJ5</accession>
<evidence type="ECO:0000313" key="2">
    <source>
        <dbReference type="Proteomes" id="UP000265798"/>
    </source>
</evidence>
<sequence length="88" mass="10148">MTIDEDDVNNYTRLHRASLFALISFYIFESFYFPSSQDFVLVEKEIFERVLLINELSDGVMISFSEFGVHSILFAGKKATQKGNELNL</sequence>
<dbReference type="Proteomes" id="UP000265798">
    <property type="component" value="Unassembled WGS sequence"/>
</dbReference>
<dbReference type="AlphaFoldDB" id="A0A396YSJ5"/>
<protein>
    <submittedName>
        <fullName evidence="1">Uncharacterized protein</fullName>
    </submittedName>
</protein>
<reference evidence="2" key="1">
    <citation type="submission" date="2018-05" db="EMBL/GenBank/DDBJ databases">
        <title>Leptospira yasudae sp. nov. and Leptospira stimsonii sp. nov., two pathogenic species of the genus Leptospira isolated from environmental sources.</title>
        <authorList>
            <person name="Casanovas-Massana A."/>
            <person name="Hamond C."/>
            <person name="Santos L.A."/>
            <person name="Hacker K.P."/>
            <person name="Balassiano I."/>
            <person name="Medeiros M.A."/>
            <person name="Reis M.G."/>
            <person name="Ko A.I."/>
            <person name="Wunder E.A."/>
        </authorList>
    </citation>
    <scope>NUCLEOTIDE SEQUENCE [LARGE SCALE GENOMIC DNA]</scope>
    <source>
        <strain evidence="2">Yale</strain>
    </source>
</reference>
<evidence type="ECO:0000313" key="1">
    <source>
        <dbReference type="EMBL" id="RHX84354.1"/>
    </source>
</evidence>
<dbReference type="EMBL" id="QHCT01000013">
    <property type="protein sequence ID" value="RHX84354.1"/>
    <property type="molecule type" value="Genomic_DNA"/>
</dbReference>
<gene>
    <name evidence="1" type="ORF">DLM75_22885</name>
</gene>